<dbReference type="AlphaFoldDB" id="A0A8J2E570"/>
<dbReference type="Proteomes" id="UP000786811">
    <property type="component" value="Unassembled WGS sequence"/>
</dbReference>
<comment type="caution">
    <text evidence="1">The sequence shown here is derived from an EMBL/GenBank/DDBJ whole genome shotgun (WGS) entry which is preliminary data.</text>
</comment>
<evidence type="ECO:0000313" key="1">
    <source>
        <dbReference type="EMBL" id="CAG5073771.1"/>
    </source>
</evidence>
<accession>A0A8J2E570</accession>
<evidence type="ECO:0000313" key="2">
    <source>
        <dbReference type="Proteomes" id="UP000786811"/>
    </source>
</evidence>
<keyword evidence="2" id="KW-1185">Reference proteome</keyword>
<organism evidence="1 2">
    <name type="scientific">Cotesia congregata</name>
    <name type="common">Parasitoid wasp</name>
    <name type="synonym">Apanteles congregatus</name>
    <dbReference type="NCBI Taxonomy" id="51543"/>
    <lineage>
        <taxon>Eukaryota</taxon>
        <taxon>Metazoa</taxon>
        <taxon>Ecdysozoa</taxon>
        <taxon>Arthropoda</taxon>
        <taxon>Hexapoda</taxon>
        <taxon>Insecta</taxon>
        <taxon>Pterygota</taxon>
        <taxon>Neoptera</taxon>
        <taxon>Endopterygota</taxon>
        <taxon>Hymenoptera</taxon>
        <taxon>Apocrita</taxon>
        <taxon>Ichneumonoidea</taxon>
        <taxon>Braconidae</taxon>
        <taxon>Microgastrinae</taxon>
        <taxon>Cotesia</taxon>
    </lineage>
</organism>
<proteinExistence type="predicted"/>
<reference evidence="1" key="1">
    <citation type="submission" date="2021-04" db="EMBL/GenBank/DDBJ databases">
        <authorList>
            <person name="Chebbi M.A.C M."/>
        </authorList>
    </citation>
    <scope>NUCLEOTIDE SEQUENCE</scope>
</reference>
<protein>
    <submittedName>
        <fullName evidence="1">Uncharacterized protein</fullName>
    </submittedName>
</protein>
<dbReference type="EMBL" id="CAJNRD030001114">
    <property type="protein sequence ID" value="CAG5073771.1"/>
    <property type="molecule type" value="Genomic_DNA"/>
</dbReference>
<gene>
    <name evidence="1" type="ORF">HICCMSTLAB_LOCUS596</name>
</gene>
<name>A0A8J2E570_COTCN</name>
<sequence length="123" mass="14197">MHNAYAVKIWRRFTTLTCDQSVQKKKQKPPKLTKVSLISDFRTLGPSQTRAGGSQRSFHGRVLPPKARTHLAQGPAQQPRTKRQLSNKLNNLFWNKSWNSYNRLSNRIKRQSFSFQASQSLSN</sequence>